<evidence type="ECO:0000313" key="2">
    <source>
        <dbReference type="EMBL" id="GHI68374.1"/>
    </source>
</evidence>
<keyword evidence="3" id="KW-1185">Reference proteome</keyword>
<protein>
    <submittedName>
        <fullName evidence="2">Uncharacterized protein</fullName>
    </submittedName>
</protein>
<name>A0ABQ3SJX3_9ACTN</name>
<dbReference type="Proteomes" id="UP000613974">
    <property type="component" value="Unassembled WGS sequence"/>
</dbReference>
<reference evidence="3" key="1">
    <citation type="submission" date="2023-07" db="EMBL/GenBank/DDBJ databases">
        <title>Whole genome shotgun sequence of Streptomyces nojiriensis NBRC 13794.</title>
        <authorList>
            <person name="Komaki H."/>
            <person name="Tamura T."/>
        </authorList>
    </citation>
    <scope>NUCLEOTIDE SEQUENCE [LARGE SCALE GENOMIC DNA]</scope>
    <source>
        <strain evidence="3">NBRC 13794</strain>
    </source>
</reference>
<comment type="caution">
    <text evidence="2">The sequence shown here is derived from an EMBL/GenBank/DDBJ whole genome shotgun (WGS) entry which is preliminary data.</text>
</comment>
<gene>
    <name evidence="2" type="ORF">Snoj_22920</name>
</gene>
<accession>A0ABQ3SJX3</accession>
<proteinExistence type="predicted"/>
<feature type="region of interest" description="Disordered" evidence="1">
    <location>
        <begin position="31"/>
        <end position="57"/>
    </location>
</feature>
<evidence type="ECO:0000256" key="1">
    <source>
        <dbReference type="SAM" id="MobiDB-lite"/>
    </source>
</evidence>
<organism evidence="2 3">
    <name type="scientific">Streptomyces nojiriensis</name>
    <dbReference type="NCBI Taxonomy" id="66374"/>
    <lineage>
        <taxon>Bacteria</taxon>
        <taxon>Bacillati</taxon>
        <taxon>Actinomycetota</taxon>
        <taxon>Actinomycetes</taxon>
        <taxon>Kitasatosporales</taxon>
        <taxon>Streptomycetaceae</taxon>
        <taxon>Streptomyces</taxon>
    </lineage>
</organism>
<dbReference type="EMBL" id="BNEC01000003">
    <property type="protein sequence ID" value="GHI68374.1"/>
    <property type="molecule type" value="Genomic_DNA"/>
</dbReference>
<sequence>MQRKVWLWAGTAWLALVLSGGAFTLYLDESEDPGSGPAHWERAPVPSGTPSSCPDPTAVARGVPHSCAYWERG</sequence>
<evidence type="ECO:0000313" key="3">
    <source>
        <dbReference type="Proteomes" id="UP000613974"/>
    </source>
</evidence>